<name>A0A0Q3WQH9_9BACI</name>
<dbReference type="InterPro" id="IPR045861">
    <property type="entry name" value="CorA_cytoplasmic_dom"/>
</dbReference>
<sequence>MLEIYKTNIESRKLEVVDEITKGCWVNLSSPNEQEIQRVAKEANVPVDFIRDALDDEERSRIEKEEGDVFIIIDYPYMVRDESGYSVYETLPLGMILTKDCFITISLKDAPVLMDFKNNKIKEFYTYKKTRFAFQILFVISSYYLRYLKQINKKTDDVERELHHSSMTNKELYSLLALEKSLVYFTTSLKSNKMVLDKILRIKYLKMYEEDEDLLEDVMIENTQAIEMAATYSSILTSMMNAFSSIISNNLNVVMKFLTSITIILAFPTMVASFLGMNVPLPFGLEHYPHGFLSAILVSIFLAATIAFIFWKKKYF</sequence>
<evidence type="ECO:0000313" key="8">
    <source>
        <dbReference type="Proteomes" id="UP000051888"/>
    </source>
</evidence>
<accession>A0A0Q3WQH9</accession>
<dbReference type="PANTHER" id="PTHR47891:SF2">
    <property type="entry name" value="MAGNESIUM AND COBALT TRANSPORTER"/>
    <property type="match status" value="1"/>
</dbReference>
<organism evidence="7 8">
    <name type="scientific">Heyndrickxia shackletonii</name>
    <dbReference type="NCBI Taxonomy" id="157838"/>
    <lineage>
        <taxon>Bacteria</taxon>
        <taxon>Bacillati</taxon>
        <taxon>Bacillota</taxon>
        <taxon>Bacilli</taxon>
        <taxon>Bacillales</taxon>
        <taxon>Bacillaceae</taxon>
        <taxon>Heyndrickxia</taxon>
    </lineage>
</organism>
<evidence type="ECO:0000256" key="1">
    <source>
        <dbReference type="ARBA" id="ARBA00004141"/>
    </source>
</evidence>
<dbReference type="STRING" id="157838.AN964_06220"/>
<feature type="transmembrane region" description="Helical" evidence="6">
    <location>
        <begin position="291"/>
        <end position="311"/>
    </location>
</feature>
<dbReference type="InterPro" id="IPR045863">
    <property type="entry name" value="CorA_TM1_TM2"/>
</dbReference>
<dbReference type="InterPro" id="IPR002523">
    <property type="entry name" value="MgTranspt_CorA/ZnTranspt_ZntB"/>
</dbReference>
<evidence type="ECO:0000256" key="5">
    <source>
        <dbReference type="ARBA" id="ARBA00023136"/>
    </source>
</evidence>
<evidence type="ECO:0000256" key="2">
    <source>
        <dbReference type="ARBA" id="ARBA00009765"/>
    </source>
</evidence>
<comment type="similarity">
    <text evidence="2">Belongs to the CorA metal ion transporter (MIT) (TC 1.A.35) family.</text>
</comment>
<dbReference type="Gene3D" id="1.20.58.340">
    <property type="entry name" value="Magnesium transport protein CorA, transmembrane region"/>
    <property type="match status" value="2"/>
</dbReference>
<reference evidence="7 8" key="1">
    <citation type="submission" date="2015-09" db="EMBL/GenBank/DDBJ databases">
        <title>Genome sequencing project for genomic taxonomy and phylogenomics of Bacillus-like bacteria.</title>
        <authorList>
            <person name="Liu B."/>
            <person name="Wang J."/>
            <person name="Zhu Y."/>
            <person name="Liu G."/>
            <person name="Chen Q."/>
            <person name="Chen Z."/>
            <person name="Lan J."/>
            <person name="Che J."/>
            <person name="Ge C."/>
            <person name="Shi H."/>
            <person name="Pan Z."/>
            <person name="Liu X."/>
        </authorList>
    </citation>
    <scope>NUCLEOTIDE SEQUENCE [LARGE SCALE GENOMIC DNA]</scope>
    <source>
        <strain evidence="7 8">LMG 18435</strain>
    </source>
</reference>
<evidence type="ECO:0000256" key="4">
    <source>
        <dbReference type="ARBA" id="ARBA00022989"/>
    </source>
</evidence>
<dbReference type="Gene3D" id="3.30.460.20">
    <property type="entry name" value="CorA soluble domain-like"/>
    <property type="match status" value="1"/>
</dbReference>
<keyword evidence="5 6" id="KW-0472">Membrane</keyword>
<keyword evidence="3 6" id="KW-0812">Transmembrane</keyword>
<evidence type="ECO:0000256" key="3">
    <source>
        <dbReference type="ARBA" id="ARBA00022692"/>
    </source>
</evidence>
<dbReference type="SUPFAM" id="SSF144083">
    <property type="entry name" value="Magnesium transport protein CorA, transmembrane region"/>
    <property type="match status" value="1"/>
</dbReference>
<keyword evidence="4 6" id="KW-1133">Transmembrane helix</keyword>
<protein>
    <submittedName>
        <fullName evidence="7">Magnesium transporter</fullName>
    </submittedName>
</protein>
<evidence type="ECO:0000313" key="7">
    <source>
        <dbReference type="EMBL" id="KQL53141.1"/>
    </source>
</evidence>
<dbReference type="GO" id="GO:0016020">
    <property type="term" value="C:membrane"/>
    <property type="evidence" value="ECO:0007669"/>
    <property type="project" value="UniProtKB-SubCell"/>
</dbReference>
<dbReference type="PANTHER" id="PTHR47891">
    <property type="entry name" value="TRANSPORTER-RELATED"/>
    <property type="match status" value="1"/>
</dbReference>
<dbReference type="PATRIC" id="fig|157838.3.peg.1390"/>
<dbReference type="RefSeq" id="WP_055738867.1">
    <property type="nucleotide sequence ID" value="NZ_JAAIWL010000004.1"/>
</dbReference>
<feature type="transmembrane region" description="Helical" evidence="6">
    <location>
        <begin position="257"/>
        <end position="279"/>
    </location>
</feature>
<keyword evidence="8" id="KW-1185">Reference proteome</keyword>
<proteinExistence type="inferred from homology"/>
<dbReference type="EMBL" id="LJJC01000004">
    <property type="protein sequence ID" value="KQL53141.1"/>
    <property type="molecule type" value="Genomic_DNA"/>
</dbReference>
<dbReference type="GO" id="GO:0046873">
    <property type="term" value="F:metal ion transmembrane transporter activity"/>
    <property type="evidence" value="ECO:0007669"/>
    <property type="project" value="InterPro"/>
</dbReference>
<dbReference type="InterPro" id="IPR047199">
    <property type="entry name" value="CorA-like"/>
</dbReference>
<comment type="subcellular location">
    <subcellularLocation>
        <location evidence="1">Membrane</location>
        <topology evidence="1">Multi-pass membrane protein</topology>
    </subcellularLocation>
</comment>
<dbReference type="Proteomes" id="UP000051888">
    <property type="component" value="Unassembled WGS sequence"/>
</dbReference>
<gene>
    <name evidence="7" type="ORF">AN964_06220</name>
</gene>
<comment type="caution">
    <text evidence="7">The sequence shown here is derived from an EMBL/GenBank/DDBJ whole genome shotgun (WGS) entry which is preliminary data.</text>
</comment>
<dbReference type="OrthoDB" id="9803416at2"/>
<dbReference type="SUPFAM" id="SSF143865">
    <property type="entry name" value="CorA soluble domain-like"/>
    <property type="match status" value="1"/>
</dbReference>
<dbReference type="CDD" id="cd12827">
    <property type="entry name" value="EcCorA_ZntB-like_u2"/>
    <property type="match status" value="1"/>
</dbReference>
<dbReference type="Pfam" id="PF01544">
    <property type="entry name" value="CorA"/>
    <property type="match status" value="1"/>
</dbReference>
<dbReference type="AlphaFoldDB" id="A0A0Q3WQH9"/>
<evidence type="ECO:0000256" key="6">
    <source>
        <dbReference type="SAM" id="Phobius"/>
    </source>
</evidence>